<feature type="domain" description="DUF4167" evidence="2">
    <location>
        <begin position="37"/>
        <end position="86"/>
    </location>
</feature>
<dbReference type="EMBL" id="BJYZ01000003">
    <property type="protein sequence ID" value="GEO36947.1"/>
    <property type="molecule type" value="Genomic_DNA"/>
</dbReference>
<name>A0A512DKF0_9PROT</name>
<dbReference type="InterPro" id="IPR025430">
    <property type="entry name" value="DUF4167"/>
</dbReference>
<feature type="region of interest" description="Disordered" evidence="1">
    <location>
        <begin position="83"/>
        <end position="155"/>
    </location>
</feature>
<dbReference type="Proteomes" id="UP000321523">
    <property type="component" value="Unassembled WGS sequence"/>
</dbReference>
<evidence type="ECO:0000259" key="2">
    <source>
        <dbReference type="Pfam" id="PF13763"/>
    </source>
</evidence>
<proteinExistence type="predicted"/>
<keyword evidence="4" id="KW-1185">Reference proteome</keyword>
<accession>A0A512DKF0</accession>
<comment type="caution">
    <text evidence="3">The sequence shown here is derived from an EMBL/GenBank/DDBJ whole genome shotgun (WGS) entry which is preliminary data.</text>
</comment>
<evidence type="ECO:0000256" key="1">
    <source>
        <dbReference type="SAM" id="MobiDB-lite"/>
    </source>
</evidence>
<dbReference type="AlphaFoldDB" id="A0A512DKF0"/>
<dbReference type="Pfam" id="PF13763">
    <property type="entry name" value="DUF4167"/>
    <property type="match status" value="1"/>
</dbReference>
<protein>
    <recommendedName>
        <fullName evidence="2">DUF4167 domain-containing protein</fullName>
    </recommendedName>
</protein>
<reference evidence="3 4" key="1">
    <citation type="submission" date="2019-07" db="EMBL/GenBank/DDBJ databases">
        <title>Whole genome shotgun sequence of Skermanella aerolata NBRC 106429.</title>
        <authorList>
            <person name="Hosoyama A."/>
            <person name="Uohara A."/>
            <person name="Ohji S."/>
            <person name="Ichikawa N."/>
        </authorList>
    </citation>
    <scope>NUCLEOTIDE SEQUENCE [LARGE SCALE GENOMIC DNA]</scope>
    <source>
        <strain evidence="3 4">NBRC 106429</strain>
    </source>
</reference>
<feature type="compositionally biased region" description="Basic and acidic residues" evidence="1">
    <location>
        <begin position="38"/>
        <end position="47"/>
    </location>
</feature>
<evidence type="ECO:0000313" key="3">
    <source>
        <dbReference type="EMBL" id="GEO36947.1"/>
    </source>
</evidence>
<organism evidence="3 4">
    <name type="scientific">Skermanella aerolata</name>
    <dbReference type="NCBI Taxonomy" id="393310"/>
    <lineage>
        <taxon>Bacteria</taxon>
        <taxon>Pseudomonadati</taxon>
        <taxon>Pseudomonadota</taxon>
        <taxon>Alphaproteobacteria</taxon>
        <taxon>Rhodospirillales</taxon>
        <taxon>Azospirillaceae</taxon>
        <taxon>Skermanella</taxon>
    </lineage>
</organism>
<feature type="compositionally biased region" description="Basic residues" evidence="1">
    <location>
        <begin position="136"/>
        <end position="155"/>
    </location>
</feature>
<sequence length="155" mass="16668">MRYHGGPDPTKDEKVPPPRHNRSPYRSQSRAPGLDGGTPERVRGDAMTKHARYLDLAQDAKAAGDEITAQGHLQYAEHWYRTAMADRRPPEPVEELVGEDGMVMDGGQGPGPGGPNGGGPNGGGPNGGGPNNMDRKPRRRGQRTGPLRRRPPPEA</sequence>
<gene>
    <name evidence="3" type="ORF">SAE02_10950</name>
</gene>
<evidence type="ECO:0000313" key="4">
    <source>
        <dbReference type="Proteomes" id="UP000321523"/>
    </source>
</evidence>
<dbReference type="RefSeq" id="WP_084720461.1">
    <property type="nucleotide sequence ID" value="NZ_BJYZ01000003.1"/>
</dbReference>
<feature type="region of interest" description="Disordered" evidence="1">
    <location>
        <begin position="1"/>
        <end position="47"/>
    </location>
</feature>
<feature type="compositionally biased region" description="Gly residues" evidence="1">
    <location>
        <begin position="104"/>
        <end position="130"/>
    </location>
</feature>
<dbReference type="OrthoDB" id="9816310at2"/>